<dbReference type="RefSeq" id="WP_204571793.1">
    <property type="nucleotide sequence ID" value="NZ_JACJLL010000007.1"/>
</dbReference>
<dbReference type="Proteomes" id="UP000767334">
    <property type="component" value="Unassembled WGS sequence"/>
</dbReference>
<keyword evidence="2" id="KW-1185">Reference proteome</keyword>
<sequence>MENFINELHEIYDYVIIDTPSIKKINDGLALASKCDGVIYVVRAEKTKKDDIIEGYRELEDINANIIGSVLNGVYDSSDSYYYC</sequence>
<comment type="caution">
    <text evidence="1">The sequence shown here is derived from an EMBL/GenBank/DDBJ whole genome shotgun (WGS) entry which is preliminary data.</text>
</comment>
<evidence type="ECO:0008006" key="3">
    <source>
        <dbReference type="Google" id="ProtNLM"/>
    </source>
</evidence>
<dbReference type="InterPro" id="IPR050445">
    <property type="entry name" value="Bact_polysacc_biosynth/exp"/>
</dbReference>
<evidence type="ECO:0000313" key="1">
    <source>
        <dbReference type="EMBL" id="MBM6818117.1"/>
    </source>
</evidence>
<dbReference type="PANTHER" id="PTHR32309:SF13">
    <property type="entry name" value="FERRIC ENTEROBACTIN TRANSPORT PROTEIN FEPE"/>
    <property type="match status" value="1"/>
</dbReference>
<dbReference type="Gene3D" id="3.40.50.300">
    <property type="entry name" value="P-loop containing nucleotide triphosphate hydrolases"/>
    <property type="match status" value="1"/>
</dbReference>
<gene>
    <name evidence="1" type="ORF">H6A19_01980</name>
</gene>
<evidence type="ECO:0000313" key="2">
    <source>
        <dbReference type="Proteomes" id="UP000767334"/>
    </source>
</evidence>
<dbReference type="EMBL" id="JACJLL010000007">
    <property type="protein sequence ID" value="MBM6818117.1"/>
    <property type="molecule type" value="Genomic_DNA"/>
</dbReference>
<name>A0ABS2FDN1_9CLOT</name>
<dbReference type="SUPFAM" id="SSF52540">
    <property type="entry name" value="P-loop containing nucleoside triphosphate hydrolases"/>
    <property type="match status" value="1"/>
</dbReference>
<protein>
    <recommendedName>
        <fullName evidence="3">Non-specific protein-tyrosine kinase</fullName>
    </recommendedName>
</protein>
<dbReference type="InterPro" id="IPR027417">
    <property type="entry name" value="P-loop_NTPase"/>
</dbReference>
<organism evidence="1 2">
    <name type="scientific">Clostridium saudiense</name>
    <dbReference type="NCBI Taxonomy" id="1414720"/>
    <lineage>
        <taxon>Bacteria</taxon>
        <taxon>Bacillati</taxon>
        <taxon>Bacillota</taxon>
        <taxon>Clostridia</taxon>
        <taxon>Eubacteriales</taxon>
        <taxon>Clostridiaceae</taxon>
        <taxon>Clostridium</taxon>
    </lineage>
</organism>
<proteinExistence type="predicted"/>
<dbReference type="PANTHER" id="PTHR32309">
    <property type="entry name" value="TYROSINE-PROTEIN KINASE"/>
    <property type="match status" value="1"/>
</dbReference>
<accession>A0ABS2FDN1</accession>
<reference evidence="1 2" key="1">
    <citation type="journal article" date="2021" name="Sci. Rep.">
        <title>The distribution of antibiotic resistance genes in chicken gut microbiota commensals.</title>
        <authorList>
            <person name="Juricova H."/>
            <person name="Matiasovicova J."/>
            <person name="Kubasova T."/>
            <person name="Cejkova D."/>
            <person name="Rychlik I."/>
        </authorList>
    </citation>
    <scope>NUCLEOTIDE SEQUENCE [LARGE SCALE GENOMIC DNA]</scope>
    <source>
        <strain evidence="1 2">An435</strain>
    </source>
</reference>